<proteinExistence type="predicted"/>
<evidence type="ECO:0000313" key="2">
    <source>
        <dbReference type="Proteomes" id="UP000004358"/>
    </source>
</evidence>
<name>A3ZVQ9_9BACT</name>
<reference evidence="1 2" key="1">
    <citation type="submission" date="2006-02" db="EMBL/GenBank/DDBJ databases">
        <authorList>
            <person name="Amann R."/>
            <person name="Ferriera S."/>
            <person name="Johnson J."/>
            <person name="Kravitz S."/>
            <person name="Halpern A."/>
            <person name="Remington K."/>
            <person name="Beeson K."/>
            <person name="Tran B."/>
            <person name="Rogers Y.-H."/>
            <person name="Friedman R."/>
            <person name="Venter J.C."/>
        </authorList>
    </citation>
    <scope>NUCLEOTIDE SEQUENCE [LARGE SCALE GENOMIC DNA]</scope>
    <source>
        <strain evidence="1 2">DSM 3645</strain>
    </source>
</reference>
<dbReference type="EMBL" id="AANZ01000014">
    <property type="protein sequence ID" value="EAQ79405.1"/>
    <property type="molecule type" value="Genomic_DNA"/>
</dbReference>
<comment type="caution">
    <text evidence="1">The sequence shown here is derived from an EMBL/GenBank/DDBJ whole genome shotgun (WGS) entry which is preliminary data.</text>
</comment>
<dbReference type="AlphaFoldDB" id="A3ZVQ9"/>
<sequence length="34" mass="3979">MVRSPWGCDAFLENKCFCRLLPMLHHEPIAVAHR</sequence>
<protein>
    <submittedName>
        <fullName evidence="1">Uncharacterized protein</fullName>
    </submittedName>
</protein>
<dbReference type="STRING" id="314230.DSM3645_02978"/>
<accession>A3ZVQ9</accession>
<evidence type="ECO:0000313" key="1">
    <source>
        <dbReference type="EMBL" id="EAQ79405.1"/>
    </source>
</evidence>
<dbReference type="Proteomes" id="UP000004358">
    <property type="component" value="Unassembled WGS sequence"/>
</dbReference>
<organism evidence="1 2">
    <name type="scientific">Blastopirellula marina DSM 3645</name>
    <dbReference type="NCBI Taxonomy" id="314230"/>
    <lineage>
        <taxon>Bacteria</taxon>
        <taxon>Pseudomonadati</taxon>
        <taxon>Planctomycetota</taxon>
        <taxon>Planctomycetia</taxon>
        <taxon>Pirellulales</taxon>
        <taxon>Pirellulaceae</taxon>
        <taxon>Blastopirellula</taxon>
    </lineage>
</organism>
<gene>
    <name evidence="1" type="ORF">DSM3645_02978</name>
</gene>
<dbReference type="HOGENOM" id="CLU_3372367_0_0_0"/>